<evidence type="ECO:0000313" key="2">
    <source>
        <dbReference type="EMBL" id="AFC29098.1"/>
    </source>
</evidence>
<keyword evidence="3" id="KW-1185">Reference proteome</keyword>
<dbReference type="STRING" id="1116391.PM3016_2210"/>
<feature type="domain" description="Pyridine nucleotide-disulphide oxidoreductase dimerisation" evidence="1">
    <location>
        <begin position="2"/>
        <end position="47"/>
    </location>
</feature>
<evidence type="ECO:0000313" key="3">
    <source>
        <dbReference type="Proteomes" id="UP000007523"/>
    </source>
</evidence>
<dbReference type="AlphaFoldDB" id="H6NHA3"/>
<dbReference type="EMBL" id="CP003235">
    <property type="protein sequence ID" value="AFC29098.1"/>
    <property type="molecule type" value="Genomic_DNA"/>
</dbReference>
<proteinExistence type="predicted"/>
<dbReference type="Pfam" id="PF02852">
    <property type="entry name" value="Pyr_redox_dim"/>
    <property type="match status" value="1"/>
</dbReference>
<dbReference type="Proteomes" id="UP000007523">
    <property type="component" value="Chromosome"/>
</dbReference>
<dbReference type="SUPFAM" id="SSF55424">
    <property type="entry name" value="FAD/NAD-linked reductases, dimerisation (C-terminal) domain"/>
    <property type="match status" value="1"/>
</dbReference>
<accession>H6NHA3</accession>
<dbReference type="HOGENOM" id="CLU_3138587_0_0_9"/>
<reference evidence="2 3" key="1">
    <citation type="journal article" date="2012" name="J. Bacteriol.">
        <title>Complete Genome Sequence of Paenibacillus mucilaginosus 3016, a Bacterium Functional as Microbial Fertilizer.</title>
        <authorList>
            <person name="Ma M."/>
            <person name="Wang Z."/>
            <person name="Li L."/>
            <person name="Jiang X."/>
            <person name="Guan D."/>
            <person name="Cao F."/>
            <person name="Chen H."/>
            <person name="Wang X."/>
            <person name="Shen D."/>
            <person name="Du B."/>
            <person name="Li J."/>
        </authorList>
    </citation>
    <scope>NUCLEOTIDE SEQUENCE [LARGE SCALE GENOMIC DNA]</scope>
    <source>
        <strain evidence="2 3">3016</strain>
    </source>
</reference>
<gene>
    <name evidence="2" type="ORF">PM3016_2210</name>
</gene>
<dbReference type="KEGG" id="pmq:PM3016_2210"/>
<protein>
    <submittedName>
        <fullName evidence="2">Putative dihydrolipoyl dehydrogenase</fullName>
    </submittedName>
</protein>
<dbReference type="Gene3D" id="3.30.390.30">
    <property type="match status" value="1"/>
</dbReference>
<dbReference type="InterPro" id="IPR004099">
    <property type="entry name" value="Pyr_nucl-diS_OxRdtase_dimer"/>
</dbReference>
<organism evidence="2 3">
    <name type="scientific">Paenibacillus mucilaginosus 3016</name>
    <dbReference type="NCBI Taxonomy" id="1116391"/>
    <lineage>
        <taxon>Bacteria</taxon>
        <taxon>Bacillati</taxon>
        <taxon>Bacillota</taxon>
        <taxon>Bacilli</taxon>
        <taxon>Bacillales</taxon>
        <taxon>Paenibacillaceae</taxon>
        <taxon>Paenibacillus</taxon>
    </lineage>
</organism>
<dbReference type="InterPro" id="IPR016156">
    <property type="entry name" value="FAD/NAD-linked_Rdtase_dimer_sf"/>
</dbReference>
<name>H6NHA3_9BACL</name>
<sequence length="49" mass="5342">MGYTVKTTKLPVTASPRARQLKQTEGLLKAVVDAETEQLLGFTMFGVES</sequence>
<evidence type="ECO:0000259" key="1">
    <source>
        <dbReference type="Pfam" id="PF02852"/>
    </source>
</evidence>